<proteinExistence type="predicted"/>
<evidence type="ECO:0000313" key="2">
    <source>
        <dbReference type="EMBL" id="OJJ80481.1"/>
    </source>
</evidence>
<dbReference type="Proteomes" id="UP000184300">
    <property type="component" value="Unassembled WGS sequence"/>
</dbReference>
<reference evidence="3" key="1">
    <citation type="journal article" date="2017" name="Genome Biol.">
        <title>Comparative genomics reveals high biological diversity and specific adaptations in the industrially and medically important fungal genus Aspergillus.</title>
        <authorList>
            <person name="de Vries R.P."/>
            <person name="Riley R."/>
            <person name="Wiebenga A."/>
            <person name="Aguilar-Osorio G."/>
            <person name="Amillis S."/>
            <person name="Uchima C.A."/>
            <person name="Anderluh G."/>
            <person name="Asadollahi M."/>
            <person name="Askin M."/>
            <person name="Barry K."/>
            <person name="Battaglia E."/>
            <person name="Bayram O."/>
            <person name="Benocci T."/>
            <person name="Braus-Stromeyer S.A."/>
            <person name="Caldana C."/>
            <person name="Canovas D."/>
            <person name="Cerqueira G.C."/>
            <person name="Chen F."/>
            <person name="Chen W."/>
            <person name="Choi C."/>
            <person name="Clum A."/>
            <person name="Dos Santos R.A."/>
            <person name="Damasio A.R."/>
            <person name="Diallinas G."/>
            <person name="Emri T."/>
            <person name="Fekete E."/>
            <person name="Flipphi M."/>
            <person name="Freyberg S."/>
            <person name="Gallo A."/>
            <person name="Gournas C."/>
            <person name="Habgood R."/>
            <person name="Hainaut M."/>
            <person name="Harispe M.L."/>
            <person name="Henrissat B."/>
            <person name="Hilden K.S."/>
            <person name="Hope R."/>
            <person name="Hossain A."/>
            <person name="Karabika E."/>
            <person name="Karaffa L."/>
            <person name="Karanyi Z."/>
            <person name="Krasevec N."/>
            <person name="Kuo A."/>
            <person name="Kusch H."/>
            <person name="LaButti K."/>
            <person name="Lagendijk E.L."/>
            <person name="Lapidus A."/>
            <person name="Levasseur A."/>
            <person name="Lindquist E."/>
            <person name="Lipzen A."/>
            <person name="Logrieco A.F."/>
            <person name="MacCabe A."/>
            <person name="Maekelae M.R."/>
            <person name="Malavazi I."/>
            <person name="Melin P."/>
            <person name="Meyer V."/>
            <person name="Mielnichuk N."/>
            <person name="Miskei M."/>
            <person name="Molnar A.P."/>
            <person name="Mule G."/>
            <person name="Ngan C.Y."/>
            <person name="Orejas M."/>
            <person name="Orosz E."/>
            <person name="Ouedraogo J.P."/>
            <person name="Overkamp K.M."/>
            <person name="Park H.-S."/>
            <person name="Perrone G."/>
            <person name="Piumi F."/>
            <person name="Punt P.J."/>
            <person name="Ram A.F."/>
            <person name="Ramon A."/>
            <person name="Rauscher S."/>
            <person name="Record E."/>
            <person name="Riano-Pachon D.M."/>
            <person name="Robert V."/>
            <person name="Roehrig J."/>
            <person name="Ruller R."/>
            <person name="Salamov A."/>
            <person name="Salih N.S."/>
            <person name="Samson R.A."/>
            <person name="Sandor E."/>
            <person name="Sanguinetti M."/>
            <person name="Schuetze T."/>
            <person name="Sepcic K."/>
            <person name="Shelest E."/>
            <person name="Sherlock G."/>
            <person name="Sophianopoulou V."/>
            <person name="Squina F.M."/>
            <person name="Sun H."/>
            <person name="Susca A."/>
            <person name="Todd R.B."/>
            <person name="Tsang A."/>
            <person name="Unkles S.E."/>
            <person name="van de Wiele N."/>
            <person name="van Rossen-Uffink D."/>
            <person name="Oliveira J.V."/>
            <person name="Vesth T.C."/>
            <person name="Visser J."/>
            <person name="Yu J.-H."/>
            <person name="Zhou M."/>
            <person name="Andersen M.R."/>
            <person name="Archer D.B."/>
            <person name="Baker S.E."/>
            <person name="Benoit I."/>
            <person name="Brakhage A.A."/>
            <person name="Braus G.H."/>
            <person name="Fischer R."/>
            <person name="Frisvad J.C."/>
            <person name="Goldman G.H."/>
            <person name="Houbraken J."/>
            <person name="Oakley B."/>
            <person name="Pocsi I."/>
            <person name="Scazzocchio C."/>
            <person name="Seiboth B."/>
            <person name="vanKuyk P.A."/>
            <person name="Wortman J."/>
            <person name="Dyer P.S."/>
            <person name="Grigoriev I.V."/>
        </authorList>
    </citation>
    <scope>NUCLEOTIDE SEQUENCE [LARGE SCALE GENOMIC DNA]</scope>
    <source>
        <strain evidence="3">CBS 516.65</strain>
    </source>
</reference>
<gene>
    <name evidence="2" type="ORF">ASPGLDRAFT_84988</name>
</gene>
<dbReference type="RefSeq" id="XP_022397179.1">
    <property type="nucleotide sequence ID" value="XM_022550305.1"/>
</dbReference>
<feature type="signal peptide" evidence="1">
    <location>
        <begin position="1"/>
        <end position="21"/>
    </location>
</feature>
<feature type="chain" id="PRO_5012363576" evidence="1">
    <location>
        <begin position="22"/>
        <end position="146"/>
    </location>
</feature>
<keyword evidence="3" id="KW-1185">Reference proteome</keyword>
<organism evidence="2 3">
    <name type="scientific">Aspergillus glaucus CBS 516.65</name>
    <dbReference type="NCBI Taxonomy" id="1160497"/>
    <lineage>
        <taxon>Eukaryota</taxon>
        <taxon>Fungi</taxon>
        <taxon>Dikarya</taxon>
        <taxon>Ascomycota</taxon>
        <taxon>Pezizomycotina</taxon>
        <taxon>Eurotiomycetes</taxon>
        <taxon>Eurotiomycetidae</taxon>
        <taxon>Eurotiales</taxon>
        <taxon>Aspergillaceae</taxon>
        <taxon>Aspergillus</taxon>
        <taxon>Aspergillus subgen. Aspergillus</taxon>
    </lineage>
</organism>
<dbReference type="AlphaFoldDB" id="A0A1L9V985"/>
<name>A0A1L9V985_ASPGL</name>
<accession>A0A1L9V985</accession>
<dbReference type="EMBL" id="KV878910">
    <property type="protein sequence ID" value="OJJ80481.1"/>
    <property type="molecule type" value="Genomic_DNA"/>
</dbReference>
<dbReference type="VEuPathDB" id="FungiDB:ASPGLDRAFT_84988"/>
<evidence type="ECO:0000313" key="3">
    <source>
        <dbReference type="Proteomes" id="UP000184300"/>
    </source>
</evidence>
<sequence length="146" mass="15379">MHFSKLVPASFLAASLPAAMAEWCLAVGSHFVNVGGGPRPSPGSTFDSLQIYNENGDEIYLVETPEWGTGLCTDLYTATAGAMGMKDDFSWGASCAAPGKIKECHGASGAATHIEGEDPDDVDTEWYGIGTGFQNACMVQFECFPA</sequence>
<dbReference type="OrthoDB" id="10276806at2759"/>
<keyword evidence="1" id="KW-0732">Signal</keyword>
<dbReference type="GeneID" id="34466565"/>
<protein>
    <submittedName>
        <fullName evidence="2">Uncharacterized protein</fullName>
    </submittedName>
</protein>
<evidence type="ECO:0000256" key="1">
    <source>
        <dbReference type="SAM" id="SignalP"/>
    </source>
</evidence>